<reference evidence="20 21" key="1">
    <citation type="submission" date="2020-07" db="EMBL/GenBank/DDBJ databases">
        <title>Draft genome sequence of violacein-producing bacteria and related species.</title>
        <authorList>
            <person name="Wilson H.S."/>
            <person name="De Leon M.E."/>
        </authorList>
    </citation>
    <scope>NUCLEOTIDE SEQUENCE [LARGE SCALE GENOMIC DNA]</scope>
    <source>
        <strain evidence="20 21">HSC-21Su07</strain>
    </source>
</reference>
<dbReference type="GO" id="GO:0005829">
    <property type="term" value="C:cytosol"/>
    <property type="evidence" value="ECO:0007669"/>
    <property type="project" value="TreeGrafter"/>
</dbReference>
<evidence type="ECO:0000313" key="20">
    <source>
        <dbReference type="EMBL" id="MBA4709471.1"/>
    </source>
</evidence>
<evidence type="ECO:0000256" key="6">
    <source>
        <dbReference type="ARBA" id="ARBA00022833"/>
    </source>
</evidence>
<dbReference type="Pfam" id="PF07687">
    <property type="entry name" value="M20_dimer"/>
    <property type="match status" value="1"/>
</dbReference>
<keyword evidence="6" id="KW-0862">Zinc</keyword>
<organism evidence="20 21">
    <name type="scientific">Aquitalea aquatica</name>
    <dbReference type="NCBI Taxonomy" id="3044273"/>
    <lineage>
        <taxon>Bacteria</taxon>
        <taxon>Pseudomonadati</taxon>
        <taxon>Pseudomonadota</taxon>
        <taxon>Betaproteobacteria</taxon>
        <taxon>Neisseriales</taxon>
        <taxon>Chromobacteriaceae</taxon>
        <taxon>Aquitalea</taxon>
    </lineage>
</organism>
<dbReference type="AlphaFoldDB" id="A0A838YFU4"/>
<protein>
    <recommendedName>
        <fullName evidence="14">Cytosol non-specific dipeptidase</fullName>
        <ecNumber evidence="11">3.4.13.18</ecNumber>
    </recommendedName>
    <alternativeName>
        <fullName evidence="17">Aminoacyl-histidine dipeptidase</fullName>
    </alternativeName>
    <alternativeName>
        <fullName evidence="16">Beta-alanyl-histidine dipeptidase</fullName>
    </alternativeName>
    <alternativeName>
        <fullName evidence="15">Carnosinase</fullName>
    </alternativeName>
    <alternativeName>
        <fullName evidence="12">Peptidase D</fullName>
    </alternativeName>
    <alternativeName>
        <fullName evidence="18">Xaa-His dipeptidase</fullName>
    </alternativeName>
</protein>
<comment type="catalytic activity">
    <reaction evidence="10">
        <text>Hydrolysis of dipeptides, preferentially hydrophobic dipeptides including prolyl amino acids.</text>
        <dbReference type="EC" id="3.4.13.18"/>
    </reaction>
</comment>
<dbReference type="RefSeq" id="WP_181836490.1">
    <property type="nucleotide sequence ID" value="NZ_JACERN010000033.1"/>
</dbReference>
<dbReference type="GO" id="GO:0070573">
    <property type="term" value="F:metallodipeptidase activity"/>
    <property type="evidence" value="ECO:0007669"/>
    <property type="project" value="TreeGrafter"/>
</dbReference>
<dbReference type="SUPFAM" id="SSF53187">
    <property type="entry name" value="Zn-dependent exopeptidases"/>
    <property type="match status" value="1"/>
</dbReference>
<evidence type="ECO:0000256" key="11">
    <source>
        <dbReference type="ARBA" id="ARBA00038976"/>
    </source>
</evidence>
<comment type="cofactor">
    <cofactor evidence="2">
        <name>Zn(2+)</name>
        <dbReference type="ChEBI" id="CHEBI:29105"/>
    </cofactor>
</comment>
<evidence type="ECO:0000256" key="1">
    <source>
        <dbReference type="ARBA" id="ARBA00001941"/>
    </source>
</evidence>
<evidence type="ECO:0000256" key="5">
    <source>
        <dbReference type="ARBA" id="ARBA00022801"/>
    </source>
</evidence>
<sequence>MQQSLPRFIDDGEVICPSARQDKGYIVVNIAELQPQAVWEHFQTLCEIPRPSKHEQQLRDYLKGWAELRGLQTVVDAAGNLIVRKPATPGYENRVGVVLQGHLDMVCQANAGTEHDFFKDPVRPILQDGWLVAENTTLGADNGIGVAMGLAVLANEDIPHGPVEVLMTLDEEAGMGGALGLEAGLLQGSMMINIDTEEWGEFYMGCAGGVDVNVTRDYQTTELPAAYAVSALSVRGLKGGHSGADIHLGRGNANKILVRLLRELQAETDLRLISFSGGTARNALAREAQAVVAYPQQDAAKVAARLDAFQALLRFELAGVDEGVTMELAAASASQVLAIEDQQAILAALHAAPHGVKRMSQRVSGVVETSNNLGVVRVEGGKVFANLMVRSLLDSGTWMLAREVESLFGLAGFAVEMEGGYPGWAPNPQSPLLALFQQVYEREFAAKSGVQVIHAGLECGIIGSKYPDMDMVSFGPTIRGAHAPGERVEVESVGKAWQLLKAVLAAMPERR</sequence>
<evidence type="ECO:0000256" key="12">
    <source>
        <dbReference type="ARBA" id="ARBA00044252"/>
    </source>
</evidence>
<proteinExistence type="inferred from homology"/>
<evidence type="ECO:0000256" key="10">
    <source>
        <dbReference type="ARBA" id="ARBA00036421"/>
    </source>
</evidence>
<evidence type="ECO:0000256" key="8">
    <source>
        <dbReference type="ARBA" id="ARBA00023049"/>
    </source>
</evidence>
<dbReference type="Proteomes" id="UP000545606">
    <property type="component" value="Unassembled WGS sequence"/>
</dbReference>
<keyword evidence="4" id="KW-0479">Metal-binding</keyword>
<evidence type="ECO:0000256" key="3">
    <source>
        <dbReference type="ARBA" id="ARBA00022670"/>
    </source>
</evidence>
<keyword evidence="7" id="KW-0224">Dipeptidase</keyword>
<keyword evidence="3" id="KW-0645">Protease</keyword>
<dbReference type="InterPro" id="IPR011650">
    <property type="entry name" value="Peptidase_M20_dimer"/>
</dbReference>
<dbReference type="NCBIfam" id="TIGR01893">
    <property type="entry name" value="aa-his-dipept"/>
    <property type="match status" value="1"/>
</dbReference>
<evidence type="ECO:0000256" key="17">
    <source>
        <dbReference type="ARBA" id="ARBA00077688"/>
    </source>
</evidence>
<accession>A0A838YFU4</accession>
<dbReference type="FunFam" id="3.40.630.10:FF:000015">
    <property type="entry name" value="Aminoacyl-histidine dipeptidase PepD"/>
    <property type="match status" value="1"/>
</dbReference>
<evidence type="ECO:0000256" key="13">
    <source>
        <dbReference type="ARBA" id="ARBA00061423"/>
    </source>
</evidence>
<keyword evidence="21" id="KW-1185">Reference proteome</keyword>
<evidence type="ECO:0000256" key="18">
    <source>
        <dbReference type="ARBA" id="ARBA00078074"/>
    </source>
</evidence>
<evidence type="ECO:0000256" key="9">
    <source>
        <dbReference type="ARBA" id="ARBA00023285"/>
    </source>
</evidence>
<dbReference type="GO" id="GO:0046872">
    <property type="term" value="F:metal ion binding"/>
    <property type="evidence" value="ECO:0007669"/>
    <property type="project" value="UniProtKB-KW"/>
</dbReference>
<dbReference type="PRINTS" id="PR00934">
    <property type="entry name" value="XHISDIPTASE"/>
</dbReference>
<feature type="domain" description="Peptidase M20 dimerisation" evidence="19">
    <location>
        <begin position="233"/>
        <end position="317"/>
    </location>
</feature>
<dbReference type="EC" id="3.4.13.18" evidence="11"/>
<evidence type="ECO:0000256" key="7">
    <source>
        <dbReference type="ARBA" id="ARBA00022997"/>
    </source>
</evidence>
<evidence type="ECO:0000256" key="4">
    <source>
        <dbReference type="ARBA" id="ARBA00022723"/>
    </source>
</evidence>
<dbReference type="Pfam" id="PF01546">
    <property type="entry name" value="Peptidase_M20"/>
    <property type="match status" value="1"/>
</dbReference>
<dbReference type="InterPro" id="IPR002933">
    <property type="entry name" value="Peptidase_M20"/>
</dbReference>
<comment type="cofactor">
    <cofactor evidence="1">
        <name>Co(2+)</name>
        <dbReference type="ChEBI" id="CHEBI:48828"/>
    </cofactor>
</comment>
<dbReference type="CDD" id="cd03890">
    <property type="entry name" value="M20_pepD"/>
    <property type="match status" value="1"/>
</dbReference>
<keyword evidence="5" id="KW-0378">Hydrolase</keyword>
<dbReference type="PIRSF" id="PIRSF016599">
    <property type="entry name" value="Xaa-His_dipept"/>
    <property type="match status" value="1"/>
</dbReference>
<dbReference type="GO" id="GO:0006508">
    <property type="term" value="P:proteolysis"/>
    <property type="evidence" value="ECO:0007669"/>
    <property type="project" value="UniProtKB-KW"/>
</dbReference>
<evidence type="ECO:0000313" key="21">
    <source>
        <dbReference type="Proteomes" id="UP000545606"/>
    </source>
</evidence>
<dbReference type="PANTHER" id="PTHR43501:SF1">
    <property type="entry name" value="CYTOSOL NON-SPECIFIC DIPEPTIDASE"/>
    <property type="match status" value="1"/>
</dbReference>
<dbReference type="EMBL" id="JACERN010000033">
    <property type="protein sequence ID" value="MBA4709471.1"/>
    <property type="molecule type" value="Genomic_DNA"/>
</dbReference>
<evidence type="ECO:0000259" key="19">
    <source>
        <dbReference type="Pfam" id="PF07687"/>
    </source>
</evidence>
<evidence type="ECO:0000256" key="15">
    <source>
        <dbReference type="ARBA" id="ARBA00075285"/>
    </source>
</evidence>
<evidence type="ECO:0000256" key="14">
    <source>
        <dbReference type="ARBA" id="ARBA00071271"/>
    </source>
</evidence>
<keyword evidence="9" id="KW-0170">Cobalt</keyword>
<dbReference type="PANTHER" id="PTHR43501">
    <property type="entry name" value="CYTOSOL NON-SPECIFIC DIPEPTIDASE"/>
    <property type="match status" value="1"/>
</dbReference>
<gene>
    <name evidence="20" type="ORF">H2Z84_13900</name>
</gene>
<comment type="caution">
    <text evidence="20">The sequence shown here is derived from an EMBL/GenBank/DDBJ whole genome shotgun (WGS) entry which is preliminary data.</text>
</comment>
<dbReference type="FunFam" id="3.40.630.10:FF:000018">
    <property type="entry name" value="Aminoacyl-histidine dipeptidase PepD"/>
    <property type="match status" value="1"/>
</dbReference>
<evidence type="ECO:0000256" key="2">
    <source>
        <dbReference type="ARBA" id="ARBA00001947"/>
    </source>
</evidence>
<name>A0A838YFU4_9NEIS</name>
<dbReference type="Gene3D" id="3.40.630.10">
    <property type="entry name" value="Zn peptidases"/>
    <property type="match status" value="2"/>
</dbReference>
<comment type="similarity">
    <text evidence="13">Belongs to the peptidase M20C family.</text>
</comment>
<keyword evidence="8" id="KW-0482">Metalloprotease</keyword>
<dbReference type="InterPro" id="IPR001160">
    <property type="entry name" value="Peptidase_M20C"/>
</dbReference>
<evidence type="ECO:0000256" key="16">
    <source>
        <dbReference type="ARBA" id="ARBA00076004"/>
    </source>
</evidence>